<feature type="compositionally biased region" description="Polar residues" evidence="3">
    <location>
        <begin position="197"/>
        <end position="211"/>
    </location>
</feature>
<proteinExistence type="predicted"/>
<evidence type="ECO:0000259" key="4">
    <source>
        <dbReference type="Pfam" id="PF10187"/>
    </source>
</evidence>
<name>A0AAD9PVU5_ACRCE</name>
<dbReference type="InterPro" id="IPR019331">
    <property type="entry name" value="FAM192A/Fyv6_N"/>
</dbReference>
<gene>
    <name evidence="5" type="ORF">P5673_029452</name>
</gene>
<keyword evidence="2" id="KW-0539">Nucleus</keyword>
<dbReference type="Pfam" id="PF10187">
    <property type="entry name" value="FAM192A_Fyv6_N"/>
    <property type="match status" value="1"/>
</dbReference>
<feature type="region of interest" description="Disordered" evidence="3">
    <location>
        <begin position="114"/>
        <end position="226"/>
    </location>
</feature>
<evidence type="ECO:0000256" key="2">
    <source>
        <dbReference type="ARBA" id="ARBA00023242"/>
    </source>
</evidence>
<feature type="compositionally biased region" description="Polar residues" evidence="3">
    <location>
        <begin position="129"/>
        <end position="148"/>
    </location>
</feature>
<protein>
    <submittedName>
        <fullName evidence="5">PSME3-interacting protein</fullName>
    </submittedName>
</protein>
<feature type="domain" description="FAM192A/Fyv6 N-terminal" evidence="4">
    <location>
        <begin position="6"/>
        <end position="107"/>
    </location>
</feature>
<dbReference type="AlphaFoldDB" id="A0AAD9PVU5"/>
<reference evidence="5" key="1">
    <citation type="journal article" date="2023" name="G3 (Bethesda)">
        <title>Whole genome assembly and annotation of the endangered Caribbean coral Acropora cervicornis.</title>
        <authorList>
            <person name="Selwyn J.D."/>
            <person name="Vollmer S.V."/>
        </authorList>
    </citation>
    <scope>NUCLEOTIDE SEQUENCE</scope>
    <source>
        <strain evidence="5">K2</strain>
    </source>
</reference>
<feature type="compositionally biased region" description="Basic and acidic residues" evidence="3">
    <location>
        <begin position="157"/>
        <end position="168"/>
    </location>
</feature>
<sequence length="249" mass="28636">MSGVSFVSEIELDEIRERRQQEWEKVRKEDDPIECPDQVYDNKTLYERLQEQKQKKQDEWEEQHQLKNLIRGLDGDETVFLDLVTKQQEEIANRRFNEESQELREYRDAVSQFQSAISVPSDSKPPGSAVSQRKLSQESGTKKSQLQLITGAIKRKSNSEKMLQEKRLKVCQKNETNPNELTEDKEKGKEQDKEASQETNNTSSNEDGTTIRSHKNRTDSNQLQEKTASLCIPGICVYSDSSDSDASTS</sequence>
<dbReference type="PANTHER" id="PTHR13495:SF0">
    <property type="entry name" value="PSME3-INTERACTING PROTEIN"/>
    <property type="match status" value="1"/>
</dbReference>
<accession>A0AAD9PVU5</accession>
<comment type="subcellular location">
    <subcellularLocation>
        <location evidence="1">Nucleus</location>
    </subcellularLocation>
</comment>
<reference evidence="5" key="2">
    <citation type="journal article" date="2023" name="Science">
        <title>Genomic signatures of disease resistance in endangered staghorn corals.</title>
        <authorList>
            <person name="Vollmer S.V."/>
            <person name="Selwyn J.D."/>
            <person name="Despard B.A."/>
            <person name="Roesel C.L."/>
        </authorList>
    </citation>
    <scope>NUCLEOTIDE SEQUENCE</scope>
    <source>
        <strain evidence="5">K2</strain>
    </source>
</reference>
<evidence type="ECO:0000256" key="3">
    <source>
        <dbReference type="SAM" id="MobiDB-lite"/>
    </source>
</evidence>
<dbReference type="EMBL" id="JARQWQ010000117">
    <property type="protein sequence ID" value="KAK2549998.1"/>
    <property type="molecule type" value="Genomic_DNA"/>
</dbReference>
<evidence type="ECO:0000313" key="5">
    <source>
        <dbReference type="EMBL" id="KAK2549998.1"/>
    </source>
</evidence>
<keyword evidence="6" id="KW-1185">Reference proteome</keyword>
<evidence type="ECO:0000313" key="6">
    <source>
        <dbReference type="Proteomes" id="UP001249851"/>
    </source>
</evidence>
<evidence type="ECO:0000256" key="1">
    <source>
        <dbReference type="ARBA" id="ARBA00004123"/>
    </source>
</evidence>
<feature type="compositionally biased region" description="Basic and acidic residues" evidence="3">
    <location>
        <begin position="182"/>
        <end position="196"/>
    </location>
</feature>
<dbReference type="GO" id="GO:0005634">
    <property type="term" value="C:nucleus"/>
    <property type="evidence" value="ECO:0007669"/>
    <property type="project" value="UniProtKB-SubCell"/>
</dbReference>
<dbReference type="Proteomes" id="UP001249851">
    <property type="component" value="Unassembled WGS sequence"/>
</dbReference>
<dbReference type="PANTHER" id="PTHR13495">
    <property type="entry name" value="NEFA-INTERACTING NUCLEAR PROTEIN NIP30"/>
    <property type="match status" value="1"/>
</dbReference>
<comment type="caution">
    <text evidence="5">The sequence shown here is derived from an EMBL/GenBank/DDBJ whole genome shotgun (WGS) entry which is preliminary data.</text>
</comment>
<organism evidence="5 6">
    <name type="scientific">Acropora cervicornis</name>
    <name type="common">Staghorn coral</name>
    <dbReference type="NCBI Taxonomy" id="6130"/>
    <lineage>
        <taxon>Eukaryota</taxon>
        <taxon>Metazoa</taxon>
        <taxon>Cnidaria</taxon>
        <taxon>Anthozoa</taxon>
        <taxon>Hexacorallia</taxon>
        <taxon>Scleractinia</taxon>
        <taxon>Astrocoeniina</taxon>
        <taxon>Acroporidae</taxon>
        <taxon>Acropora</taxon>
    </lineage>
</organism>
<dbReference type="InterPro" id="IPR039845">
    <property type="entry name" value="FAM192A"/>
</dbReference>